<dbReference type="OrthoDB" id="347124at2759"/>
<dbReference type="Pfam" id="PF04622">
    <property type="entry name" value="ERG2_Sigma1R"/>
    <property type="match status" value="1"/>
</dbReference>
<dbReference type="GO" id="GO:0016853">
    <property type="term" value="F:isomerase activity"/>
    <property type="evidence" value="ECO:0007669"/>
    <property type="project" value="UniProtKB-KW"/>
</dbReference>
<dbReference type="GO" id="GO:0005789">
    <property type="term" value="C:endoplasmic reticulum membrane"/>
    <property type="evidence" value="ECO:0007669"/>
    <property type="project" value="UniProtKB-SubCell"/>
</dbReference>
<dbReference type="EMBL" id="CBTN010000090">
    <property type="protein sequence ID" value="CDH60373.1"/>
    <property type="molecule type" value="Genomic_DNA"/>
</dbReference>
<dbReference type="UniPathway" id="UPA00768"/>
<dbReference type="VEuPathDB" id="FungiDB:LCOR_11155.1"/>
<comment type="subcellular location">
    <subcellularLocation>
        <location evidence="1">Endoplasmic reticulum membrane</location>
    </subcellularLocation>
</comment>
<dbReference type="Proteomes" id="UP000027586">
    <property type="component" value="Unassembled WGS sequence"/>
</dbReference>
<comment type="pathway">
    <text evidence="7 8">Steroid metabolism; ergosterol biosynthesis.</text>
</comment>
<dbReference type="PANTHER" id="PTHR10868:SF1">
    <property type="entry name" value="SIGMA NON-OPIOID INTRACELLULAR RECEPTOR 1"/>
    <property type="match status" value="1"/>
</dbReference>
<comment type="caution">
    <text evidence="9">The sequence shown here is derived from an EMBL/GenBank/DDBJ whole genome shotgun (WGS) entry which is preliminary data.</text>
</comment>
<dbReference type="PANTHER" id="PTHR10868">
    <property type="entry name" value="SIGMA 1-TYPE OPIOID RECEPTOR-RELATED"/>
    <property type="match status" value="1"/>
</dbReference>
<dbReference type="InterPro" id="IPR006716">
    <property type="entry name" value="ERG2_sigma1_rcpt-like"/>
</dbReference>
<keyword evidence="9" id="KW-0413">Isomerase</keyword>
<evidence type="ECO:0000256" key="8">
    <source>
        <dbReference type="RuleBase" id="RU368083"/>
    </source>
</evidence>
<dbReference type="GO" id="GO:0016126">
    <property type="term" value="P:sterol biosynthetic process"/>
    <property type="evidence" value="ECO:0007669"/>
    <property type="project" value="UniProtKB-UniPathway"/>
</dbReference>
<accession>A0A068SDC3</accession>
<keyword evidence="4" id="KW-0256">Endoplasmic reticulum</keyword>
<organism evidence="9 10">
    <name type="scientific">Lichtheimia corymbifera JMRC:FSU:9682</name>
    <dbReference type="NCBI Taxonomy" id="1263082"/>
    <lineage>
        <taxon>Eukaryota</taxon>
        <taxon>Fungi</taxon>
        <taxon>Fungi incertae sedis</taxon>
        <taxon>Mucoromycota</taxon>
        <taxon>Mucoromycotina</taxon>
        <taxon>Mucoromycetes</taxon>
        <taxon>Mucorales</taxon>
        <taxon>Lichtheimiaceae</taxon>
        <taxon>Lichtheimia</taxon>
    </lineage>
</organism>
<comment type="similarity">
    <text evidence="2 8">Belongs to the ERG2 family.</text>
</comment>
<comment type="function">
    <text evidence="8">Catalyzes the reaction which results in unsaturation at C-7 in the B ring of sterols.</text>
</comment>
<dbReference type="AlphaFoldDB" id="A0A068SDC3"/>
<dbReference type="EC" id="5.-.-.-" evidence="8"/>
<keyword evidence="3 8" id="KW-0812">Transmembrane</keyword>
<protein>
    <recommendedName>
        <fullName evidence="8">C-8 sterol isomerase</fullName>
        <ecNumber evidence="8">5.-.-.-</ecNumber>
    </recommendedName>
    <alternativeName>
        <fullName evidence="8">Delta-8--delta-7 sterol isomerase</fullName>
    </alternativeName>
</protein>
<evidence type="ECO:0000256" key="2">
    <source>
        <dbReference type="ARBA" id="ARBA00007141"/>
    </source>
</evidence>
<evidence type="ECO:0000313" key="10">
    <source>
        <dbReference type="Proteomes" id="UP000027586"/>
    </source>
</evidence>
<feature type="transmembrane region" description="Helical" evidence="8">
    <location>
        <begin position="23"/>
        <end position="40"/>
    </location>
</feature>
<evidence type="ECO:0000256" key="4">
    <source>
        <dbReference type="ARBA" id="ARBA00022824"/>
    </source>
</evidence>
<keyword evidence="5 8" id="KW-1133">Transmembrane helix</keyword>
<reference evidence="9" key="1">
    <citation type="submission" date="2013-08" db="EMBL/GenBank/DDBJ databases">
        <title>Gene expansion shapes genome architecture in the human pathogen Lichtheimia corymbifera: an evolutionary genomics analysis in the ancient terrestrial Mucorales (Mucoromycotina).</title>
        <authorList>
            <person name="Schwartze V.U."/>
            <person name="Winter S."/>
            <person name="Shelest E."/>
            <person name="Marcet-Houben M."/>
            <person name="Horn F."/>
            <person name="Wehner S."/>
            <person name="Hoffmann K."/>
            <person name="Riege K."/>
            <person name="Sammeth M."/>
            <person name="Nowrousian M."/>
            <person name="Valiante V."/>
            <person name="Linde J."/>
            <person name="Jacobsen I.D."/>
            <person name="Marz M."/>
            <person name="Brakhage A.A."/>
            <person name="Gabaldon T."/>
            <person name="Bocker S."/>
            <person name="Voigt K."/>
        </authorList>
    </citation>
    <scope>NUCLEOTIDE SEQUENCE [LARGE SCALE GENOMIC DNA]</scope>
    <source>
        <strain evidence="9">FSU 9682</strain>
    </source>
</reference>
<evidence type="ECO:0000256" key="6">
    <source>
        <dbReference type="ARBA" id="ARBA00023136"/>
    </source>
</evidence>
<sequence length="233" mass="26715">MTSSVKKANQEQQGSCCGVVSRLIKYLPILTVLLALFVGFDQIMHKFYIFDQNMLQQVALRNMEQYGNDTHAMITNIAADLDKEYPGHIRLKEEWVFNNAGGAMGSMWILHGSLTEYVIIFGTPVGTEGHTGRYLADDYFIILEGEQWAYAAGELTREEYKPGEMHLLPRWKVQQYKIPEHAWALEYARGWIPLMLPFGFFDTFFSTVDFITLFHTIRLYATAIIGELLKGKI</sequence>
<evidence type="ECO:0000256" key="5">
    <source>
        <dbReference type="ARBA" id="ARBA00022989"/>
    </source>
</evidence>
<keyword evidence="6 8" id="KW-0472">Membrane</keyword>
<evidence type="ECO:0000313" key="9">
    <source>
        <dbReference type="EMBL" id="CDH60373.1"/>
    </source>
</evidence>
<gene>
    <name evidence="9" type="ORF">LCOR_11155.1</name>
</gene>
<evidence type="ECO:0000256" key="7">
    <source>
        <dbReference type="ARBA" id="ARBA00029435"/>
    </source>
</evidence>
<evidence type="ECO:0000256" key="1">
    <source>
        <dbReference type="ARBA" id="ARBA00004586"/>
    </source>
</evidence>
<evidence type="ECO:0000256" key="3">
    <source>
        <dbReference type="ARBA" id="ARBA00022692"/>
    </source>
</evidence>
<name>A0A068SDC3_9FUNG</name>
<dbReference type="STRING" id="1263082.A0A068SDC3"/>
<proteinExistence type="inferred from homology"/>
<keyword evidence="10" id="KW-1185">Reference proteome</keyword>